<evidence type="ECO:0000256" key="10">
    <source>
        <dbReference type="SAM" id="SignalP"/>
    </source>
</evidence>
<dbReference type="RefSeq" id="XP_031759500.1">
    <property type="nucleotide sequence ID" value="XM_031903640.1"/>
</dbReference>
<dbReference type="RefSeq" id="XP_031759502.1">
    <property type="nucleotide sequence ID" value="XM_031903642.1"/>
</dbReference>
<evidence type="ECO:0000256" key="5">
    <source>
        <dbReference type="ARBA" id="ARBA00022737"/>
    </source>
</evidence>
<gene>
    <name evidence="12 13 14 15 16 17" type="primary">LOC101734313</name>
</gene>
<keyword evidence="8" id="KW-0325">Glycoprotein</keyword>
<evidence type="ECO:0000313" key="13">
    <source>
        <dbReference type="RefSeq" id="XP_031759499.1"/>
    </source>
</evidence>
<name>A0A8J1JNP3_XENTR</name>
<keyword evidence="9" id="KW-1133">Transmembrane helix</keyword>
<accession>A0A8J1JNP3</accession>
<evidence type="ECO:0000256" key="3">
    <source>
        <dbReference type="ARBA" id="ARBA00022536"/>
    </source>
</evidence>
<evidence type="ECO:0000313" key="12">
    <source>
        <dbReference type="RefSeq" id="XP_031759498.1"/>
    </source>
</evidence>
<keyword evidence="4 10" id="KW-0732">Signal</keyword>
<evidence type="ECO:0000313" key="16">
    <source>
        <dbReference type="RefSeq" id="XP_031759502.1"/>
    </source>
</evidence>
<dbReference type="OrthoDB" id="8938333at2759"/>
<protein>
    <submittedName>
        <fullName evidence="12 13">Protein HEG homolog 1-like isoform X1</fullName>
    </submittedName>
</protein>
<sequence length="361" mass="39312">MGLSGAALWWLLLLFFLSVHPANTAVQSQQECRPDCPPFSHCSGHNGTPHCHCDLGFYFDPVFGCVIARTFPARVSLSALMWDPNNLSAEPNVSAQFQGILGNIEGYLSTSVSMEHWDGGSHVTVLHHFSTFSAVTEQMLNETVSLCPGQDGGCAVPLPGGSYKVLSLCDFAPCDPLSSLPQCHRGLVTCPCRLGYYKFSSGDRACTVCTSGFRWEDSSCQRCPFGFTGFNCDEPFLLSLVVQSGLLCLLVAACVSLLILYSRRKKSQRPKLFDIGVPGLPSDQRVLSLPRAQFSWRRDWKWDEPAGNALGETGESDHIPEPSDIQLKTFHTPRSTVSDVCLGSHNLGFIGDCDPKAPGAE</sequence>
<reference evidence="12 13" key="1">
    <citation type="submission" date="2025-04" db="UniProtKB">
        <authorList>
            <consortium name="RefSeq"/>
        </authorList>
    </citation>
    <scope>IDENTIFICATION</scope>
    <source>
        <strain evidence="12 13">Nigerian</strain>
        <tissue evidence="12 13">Liver and blood</tissue>
    </source>
</reference>
<dbReference type="PANTHER" id="PTHR24037:SF12">
    <property type="entry name" value="PROTEIN HEG HOMOLOG 1-LIKE ISOFORM X1"/>
    <property type="match status" value="1"/>
</dbReference>
<feature type="signal peptide" evidence="10">
    <location>
        <begin position="1"/>
        <end position="24"/>
    </location>
</feature>
<evidence type="ECO:0000256" key="6">
    <source>
        <dbReference type="ARBA" id="ARBA00023136"/>
    </source>
</evidence>
<dbReference type="AGR" id="Xenbase:XB-GENE-29087679"/>
<evidence type="ECO:0000256" key="4">
    <source>
        <dbReference type="ARBA" id="ARBA00022729"/>
    </source>
</evidence>
<comment type="subcellular location">
    <subcellularLocation>
        <location evidence="1">Cell membrane</location>
    </subcellularLocation>
</comment>
<keyword evidence="11" id="KW-1185">Reference proteome</keyword>
<keyword evidence="7" id="KW-1015">Disulfide bond</keyword>
<dbReference type="PANTHER" id="PTHR24037">
    <property type="entry name" value="HEART DEVELOPMENT PROTEIN WITH EGF-LIKE DOMAINS 1"/>
    <property type="match status" value="1"/>
</dbReference>
<keyword evidence="6 9" id="KW-0472">Membrane</keyword>
<evidence type="ECO:0000256" key="9">
    <source>
        <dbReference type="SAM" id="Phobius"/>
    </source>
</evidence>
<dbReference type="AlphaFoldDB" id="A0A8J1JNP3"/>
<keyword evidence="3" id="KW-0245">EGF-like domain</keyword>
<dbReference type="RefSeq" id="XP_031759499.1">
    <property type="nucleotide sequence ID" value="XM_031903639.1"/>
</dbReference>
<dbReference type="GO" id="GO:0005886">
    <property type="term" value="C:plasma membrane"/>
    <property type="evidence" value="ECO:0007669"/>
    <property type="project" value="UniProtKB-SubCell"/>
</dbReference>
<dbReference type="RefSeq" id="XP_031759501.1">
    <property type="nucleotide sequence ID" value="XM_031903641.1"/>
</dbReference>
<dbReference type="Xenbase" id="XB-GENE-29087679">
    <property type="gene designation" value="LOC101734313"/>
</dbReference>
<feature type="transmembrane region" description="Helical" evidence="9">
    <location>
        <begin position="236"/>
        <end position="261"/>
    </location>
</feature>
<evidence type="ECO:0000313" key="14">
    <source>
        <dbReference type="RefSeq" id="XP_031759500.1"/>
    </source>
</evidence>
<keyword evidence="5" id="KW-0677">Repeat</keyword>
<evidence type="ECO:0000313" key="11">
    <source>
        <dbReference type="Proteomes" id="UP000008143"/>
    </source>
</evidence>
<dbReference type="KEGG" id="xtr:101734313"/>
<evidence type="ECO:0000256" key="1">
    <source>
        <dbReference type="ARBA" id="ARBA00004236"/>
    </source>
</evidence>
<feature type="chain" id="PRO_5044692297" evidence="10">
    <location>
        <begin position="25"/>
        <end position="361"/>
    </location>
</feature>
<evidence type="ECO:0000313" key="15">
    <source>
        <dbReference type="RefSeq" id="XP_031759501.1"/>
    </source>
</evidence>
<evidence type="ECO:0000313" key="17">
    <source>
        <dbReference type="Xenbase" id="XB-GENE-29087679"/>
    </source>
</evidence>
<dbReference type="Proteomes" id="UP000008143">
    <property type="component" value="Chromosome 6"/>
</dbReference>
<dbReference type="GeneID" id="101734313"/>
<keyword evidence="9" id="KW-0812">Transmembrane</keyword>
<keyword evidence="2" id="KW-1003">Cell membrane</keyword>
<evidence type="ECO:0000256" key="2">
    <source>
        <dbReference type="ARBA" id="ARBA00022475"/>
    </source>
</evidence>
<evidence type="ECO:0000256" key="8">
    <source>
        <dbReference type="ARBA" id="ARBA00023180"/>
    </source>
</evidence>
<proteinExistence type="predicted"/>
<organism evidence="11 12">
    <name type="scientific">Xenopus tropicalis</name>
    <name type="common">Western clawed frog</name>
    <name type="synonym">Silurana tropicalis</name>
    <dbReference type="NCBI Taxonomy" id="8364"/>
    <lineage>
        <taxon>Eukaryota</taxon>
        <taxon>Metazoa</taxon>
        <taxon>Chordata</taxon>
        <taxon>Craniata</taxon>
        <taxon>Vertebrata</taxon>
        <taxon>Euteleostomi</taxon>
        <taxon>Amphibia</taxon>
        <taxon>Batrachia</taxon>
        <taxon>Anura</taxon>
        <taxon>Pipoidea</taxon>
        <taxon>Pipidae</taxon>
        <taxon>Xenopodinae</taxon>
        <taxon>Xenopus</taxon>
        <taxon>Silurana</taxon>
    </lineage>
</organism>
<evidence type="ECO:0000256" key="7">
    <source>
        <dbReference type="ARBA" id="ARBA00023157"/>
    </source>
</evidence>
<dbReference type="RefSeq" id="XP_031759498.1">
    <property type="nucleotide sequence ID" value="XM_031903638.1"/>
</dbReference>